<dbReference type="InterPro" id="IPR009057">
    <property type="entry name" value="Homeodomain-like_sf"/>
</dbReference>
<reference evidence="4 5" key="1">
    <citation type="journal article" date="2020" name="bioRxiv">
        <title>Whole genome comparisons of ergot fungi reveals the divergence and evolution of species within the genus Claviceps are the result of varying mechanisms driving genome evolution and host range expansion.</title>
        <authorList>
            <person name="Wyka S.A."/>
            <person name="Mondo S.J."/>
            <person name="Liu M."/>
            <person name="Dettman J."/>
            <person name="Nalam V."/>
            <person name="Broders K.D."/>
        </authorList>
    </citation>
    <scope>NUCLEOTIDE SEQUENCE [LARGE SCALE GENOMIC DNA]</scope>
    <source>
        <strain evidence="4 5">CCC 1485</strain>
    </source>
</reference>
<organism evidence="4 5">
    <name type="scientific">Claviceps pazoutovae</name>
    <dbReference type="NCBI Taxonomy" id="1649127"/>
    <lineage>
        <taxon>Eukaryota</taxon>
        <taxon>Fungi</taxon>
        <taxon>Dikarya</taxon>
        <taxon>Ascomycota</taxon>
        <taxon>Pezizomycotina</taxon>
        <taxon>Sordariomycetes</taxon>
        <taxon>Hypocreomycetidae</taxon>
        <taxon>Hypocreales</taxon>
        <taxon>Clavicipitaceae</taxon>
        <taxon>Claviceps</taxon>
    </lineage>
</organism>
<dbReference type="PROSITE" id="PS50090">
    <property type="entry name" value="MYB_LIKE"/>
    <property type="match status" value="2"/>
</dbReference>
<dbReference type="PANTHER" id="PTHR45614">
    <property type="entry name" value="MYB PROTEIN-RELATED"/>
    <property type="match status" value="1"/>
</dbReference>
<dbReference type="GO" id="GO:0000978">
    <property type="term" value="F:RNA polymerase II cis-regulatory region sequence-specific DNA binding"/>
    <property type="evidence" value="ECO:0007669"/>
    <property type="project" value="TreeGrafter"/>
</dbReference>
<sequence length="228" mass="25420">MNSLDRLAFVASLASPTPLASPATPATPTSPAPSAALAARTALQCQTMGTSPQPQAQPGAVVTGRKGPWSPSEDQLLKSRVLKKGASDWVEKSRYVGTRTAKQCRERWYQTLNPDLNHAPITSDEGEIILEWVNHKGTQWTKIGRHLNGRSDNLVKNWYYGSKNRTKRREKASTSPTAQRSRPYSRESRNLRPLLDDAHERWQNQRLPGVETFHEVARIGAQRSRGCV</sequence>
<feature type="region of interest" description="Disordered" evidence="1">
    <location>
        <begin position="165"/>
        <end position="192"/>
    </location>
</feature>
<name>A0A9P7SF82_9HYPO</name>
<dbReference type="OrthoDB" id="2143914at2759"/>
<feature type="domain" description="Myb-like" evidence="2">
    <location>
        <begin position="65"/>
        <end position="112"/>
    </location>
</feature>
<dbReference type="AlphaFoldDB" id="A0A9P7SF82"/>
<feature type="compositionally biased region" description="Low complexity" evidence="1">
    <location>
        <begin position="16"/>
        <end position="43"/>
    </location>
</feature>
<protein>
    <submittedName>
        <fullName evidence="4">Uncharacterized protein</fullName>
    </submittedName>
</protein>
<accession>A0A9P7SF82</accession>
<dbReference type="Gene3D" id="1.10.10.60">
    <property type="entry name" value="Homeodomain-like"/>
    <property type="match status" value="2"/>
</dbReference>
<dbReference type="GO" id="GO:0000981">
    <property type="term" value="F:DNA-binding transcription factor activity, RNA polymerase II-specific"/>
    <property type="evidence" value="ECO:0007669"/>
    <property type="project" value="TreeGrafter"/>
</dbReference>
<evidence type="ECO:0000259" key="2">
    <source>
        <dbReference type="PROSITE" id="PS50090"/>
    </source>
</evidence>
<feature type="region of interest" description="Disordered" evidence="1">
    <location>
        <begin position="16"/>
        <end position="73"/>
    </location>
</feature>
<evidence type="ECO:0000313" key="4">
    <source>
        <dbReference type="EMBL" id="KAG5932050.1"/>
    </source>
</evidence>
<dbReference type="GO" id="GO:0045944">
    <property type="term" value="P:positive regulation of transcription by RNA polymerase II"/>
    <property type="evidence" value="ECO:0007669"/>
    <property type="project" value="TreeGrafter"/>
</dbReference>
<dbReference type="CDD" id="cd00167">
    <property type="entry name" value="SANT"/>
    <property type="match status" value="2"/>
</dbReference>
<feature type="domain" description="HTH myb-type" evidence="3">
    <location>
        <begin position="65"/>
        <end position="116"/>
    </location>
</feature>
<proteinExistence type="predicted"/>
<dbReference type="SMART" id="SM00717">
    <property type="entry name" value="SANT"/>
    <property type="match status" value="2"/>
</dbReference>
<dbReference type="GO" id="GO:0000278">
    <property type="term" value="P:mitotic cell cycle"/>
    <property type="evidence" value="ECO:0007669"/>
    <property type="project" value="TreeGrafter"/>
</dbReference>
<dbReference type="Pfam" id="PF00249">
    <property type="entry name" value="Myb_DNA-binding"/>
    <property type="match status" value="2"/>
</dbReference>
<dbReference type="EMBL" id="SRPO01000491">
    <property type="protein sequence ID" value="KAG5932050.1"/>
    <property type="molecule type" value="Genomic_DNA"/>
</dbReference>
<dbReference type="SUPFAM" id="SSF46689">
    <property type="entry name" value="Homeodomain-like"/>
    <property type="match status" value="1"/>
</dbReference>
<dbReference type="InterPro" id="IPR001005">
    <property type="entry name" value="SANT/Myb"/>
</dbReference>
<dbReference type="InterPro" id="IPR017930">
    <property type="entry name" value="Myb_dom"/>
</dbReference>
<feature type="domain" description="HTH myb-type" evidence="3">
    <location>
        <begin position="117"/>
        <end position="167"/>
    </location>
</feature>
<comment type="caution">
    <text evidence="4">The sequence shown here is derived from an EMBL/GenBank/DDBJ whole genome shotgun (WGS) entry which is preliminary data.</text>
</comment>
<evidence type="ECO:0000256" key="1">
    <source>
        <dbReference type="SAM" id="MobiDB-lite"/>
    </source>
</evidence>
<dbReference type="Proteomes" id="UP000706124">
    <property type="component" value="Unassembled WGS sequence"/>
</dbReference>
<evidence type="ECO:0000313" key="5">
    <source>
        <dbReference type="Proteomes" id="UP000706124"/>
    </source>
</evidence>
<dbReference type="InterPro" id="IPR050560">
    <property type="entry name" value="MYB_TF"/>
</dbReference>
<dbReference type="GO" id="GO:0005634">
    <property type="term" value="C:nucleus"/>
    <property type="evidence" value="ECO:0007669"/>
    <property type="project" value="TreeGrafter"/>
</dbReference>
<dbReference type="PANTHER" id="PTHR45614:SF25">
    <property type="entry name" value="MYB PROTEIN"/>
    <property type="match status" value="1"/>
</dbReference>
<feature type="compositionally biased region" description="Polar residues" evidence="1">
    <location>
        <begin position="44"/>
        <end position="56"/>
    </location>
</feature>
<evidence type="ECO:0000259" key="3">
    <source>
        <dbReference type="PROSITE" id="PS51294"/>
    </source>
</evidence>
<dbReference type="PROSITE" id="PS51294">
    <property type="entry name" value="HTH_MYB"/>
    <property type="match status" value="2"/>
</dbReference>
<gene>
    <name evidence="4" type="ORF">E4U60_005531</name>
</gene>
<keyword evidence="5" id="KW-1185">Reference proteome</keyword>
<feature type="domain" description="Myb-like" evidence="2">
    <location>
        <begin position="113"/>
        <end position="159"/>
    </location>
</feature>
<feature type="compositionally biased region" description="Polar residues" evidence="1">
    <location>
        <begin position="173"/>
        <end position="182"/>
    </location>
</feature>